<dbReference type="PROSITE" id="PS51123">
    <property type="entry name" value="OMPA_2"/>
    <property type="match status" value="1"/>
</dbReference>
<dbReference type="PROSITE" id="PS51257">
    <property type="entry name" value="PROKAR_LIPOPROTEIN"/>
    <property type="match status" value="1"/>
</dbReference>
<feature type="signal peptide" evidence="7">
    <location>
        <begin position="1"/>
        <end position="21"/>
    </location>
</feature>
<dbReference type="InterPro" id="IPR003367">
    <property type="entry name" value="Thrombospondin_3-like_rpt"/>
</dbReference>
<reference evidence="10" key="1">
    <citation type="submission" date="2018-09" db="EMBL/GenBank/DDBJ databases">
        <authorList>
            <person name="Livingstone P.G."/>
            <person name="Whitworth D.E."/>
        </authorList>
    </citation>
    <scope>NUCLEOTIDE SEQUENCE [LARGE SCALE GENOMIC DNA]</scope>
    <source>
        <strain evidence="10">CA054A</strain>
    </source>
</reference>
<dbReference type="InterPro" id="IPR050330">
    <property type="entry name" value="Bact_OuterMem_StrucFunc"/>
</dbReference>
<dbReference type="InterPro" id="IPR028974">
    <property type="entry name" value="TSP_type-3_rpt"/>
</dbReference>
<feature type="compositionally biased region" description="Basic and acidic residues" evidence="6">
    <location>
        <begin position="261"/>
        <end position="285"/>
    </location>
</feature>
<dbReference type="GO" id="GO:0005509">
    <property type="term" value="F:calcium ion binding"/>
    <property type="evidence" value="ECO:0007669"/>
    <property type="project" value="InterPro"/>
</dbReference>
<evidence type="ECO:0000256" key="2">
    <source>
        <dbReference type="ARBA" id="ARBA00022729"/>
    </source>
</evidence>
<dbReference type="AlphaFoldDB" id="A0A3A8IPU8"/>
<evidence type="ECO:0000256" key="1">
    <source>
        <dbReference type="ARBA" id="ARBA00004442"/>
    </source>
</evidence>
<dbReference type="Pfam" id="PF02412">
    <property type="entry name" value="TSP_3"/>
    <property type="match status" value="3"/>
</dbReference>
<feature type="compositionally biased region" description="Low complexity" evidence="6">
    <location>
        <begin position="115"/>
        <end position="126"/>
    </location>
</feature>
<dbReference type="Gene3D" id="4.10.1080.10">
    <property type="entry name" value="TSP type-3 repeat"/>
    <property type="match status" value="3"/>
</dbReference>
<keyword evidence="4" id="KW-0998">Cell outer membrane</keyword>
<dbReference type="RefSeq" id="WP_120542211.1">
    <property type="nucleotide sequence ID" value="NZ_RAVZ01000132.1"/>
</dbReference>
<evidence type="ECO:0000256" key="4">
    <source>
        <dbReference type="ARBA" id="ARBA00023237"/>
    </source>
</evidence>
<dbReference type="PRINTS" id="PR01021">
    <property type="entry name" value="OMPADOMAIN"/>
</dbReference>
<dbReference type="CDD" id="cd07185">
    <property type="entry name" value="OmpA_C-like"/>
    <property type="match status" value="1"/>
</dbReference>
<keyword evidence="10" id="KW-1185">Reference proteome</keyword>
<sequence>MKRLSQSALLTLLLATTACVSGNKIRADTEVLTADVERARRGGALRCAPAELAAAEANLDFARGELSQGNSTRAAQHVRTADGAVKRALELSKNCAPRQVLVRDRPETPQPQQPDQPQQPQQPQQQVVVSIEETDGDGDGVLDKDDPCPDQAEDVDGFQDQDGCPDTDNDGDGVLDVQDKCPLIPGVAENNGCPAEAPKDKDGDGVLDNVDKCPDQPEDKDGFQDEDGCPELDNDLDGIVDGTDKCPNEPGPLQNLGCPIVDKDGDGINDDKDKCPDEPEDKDGFQDEDGCPDLDNDSDGVPDAQDRCPLESGPQENGGCPDPDKDGDGIVDRLDVCPDDPGVKEERGCAKQYKMVIVKKDRIEIKKQILFGSGSAKIIGKQSTTILDDVAQALKDASWIRKVRIEGHTDSMGNDTSNLKLSQKRADAVLAQLLKRGIDPGRLEAVGFGEAQPVAPNTTKAGRALNRRTEFNVVRQ</sequence>
<feature type="region of interest" description="Disordered" evidence="6">
    <location>
        <begin position="105"/>
        <end position="331"/>
    </location>
</feature>
<dbReference type="InterPro" id="IPR006664">
    <property type="entry name" value="OMP_bac"/>
</dbReference>
<evidence type="ECO:0000256" key="6">
    <source>
        <dbReference type="SAM" id="MobiDB-lite"/>
    </source>
</evidence>
<dbReference type="EMBL" id="RAVZ01000132">
    <property type="protein sequence ID" value="RKG85477.1"/>
    <property type="molecule type" value="Genomic_DNA"/>
</dbReference>
<evidence type="ECO:0000259" key="8">
    <source>
        <dbReference type="PROSITE" id="PS51123"/>
    </source>
</evidence>
<dbReference type="InterPro" id="IPR006665">
    <property type="entry name" value="OmpA-like"/>
</dbReference>
<evidence type="ECO:0000313" key="9">
    <source>
        <dbReference type="EMBL" id="RKG85477.1"/>
    </source>
</evidence>
<accession>A0A3A8IPU8</accession>
<dbReference type="GO" id="GO:0007155">
    <property type="term" value="P:cell adhesion"/>
    <property type="evidence" value="ECO:0007669"/>
    <property type="project" value="InterPro"/>
</dbReference>
<comment type="subcellular location">
    <subcellularLocation>
        <location evidence="1">Cell outer membrane</location>
    </subcellularLocation>
</comment>
<dbReference type="SUPFAM" id="SSF103088">
    <property type="entry name" value="OmpA-like"/>
    <property type="match status" value="1"/>
</dbReference>
<keyword evidence="3 5" id="KW-0472">Membrane</keyword>
<dbReference type="Gene3D" id="3.30.1330.60">
    <property type="entry name" value="OmpA-like domain"/>
    <property type="match status" value="1"/>
</dbReference>
<gene>
    <name evidence="9" type="ORF">D7V88_19795</name>
</gene>
<feature type="compositionally biased region" description="Acidic residues" evidence="6">
    <location>
        <begin position="224"/>
        <end position="238"/>
    </location>
</feature>
<evidence type="ECO:0000256" key="7">
    <source>
        <dbReference type="SAM" id="SignalP"/>
    </source>
</evidence>
<name>A0A3A8IPU8_9BACT</name>
<feature type="compositionally biased region" description="Acidic residues" evidence="6">
    <location>
        <begin position="151"/>
        <end position="173"/>
    </location>
</feature>
<proteinExistence type="predicted"/>
<dbReference type="PANTHER" id="PTHR30329">
    <property type="entry name" value="STATOR ELEMENT OF FLAGELLAR MOTOR COMPLEX"/>
    <property type="match status" value="1"/>
</dbReference>
<dbReference type="SUPFAM" id="SSF103647">
    <property type="entry name" value="TSP type-3 repeat"/>
    <property type="match status" value="2"/>
</dbReference>
<feature type="compositionally biased region" description="Acidic residues" evidence="6">
    <location>
        <begin position="286"/>
        <end position="300"/>
    </location>
</feature>
<keyword evidence="2 7" id="KW-0732">Signal</keyword>
<comment type="caution">
    <text evidence="9">The sequence shown here is derived from an EMBL/GenBank/DDBJ whole genome shotgun (WGS) entry which is preliminary data.</text>
</comment>
<dbReference type="InterPro" id="IPR018247">
    <property type="entry name" value="EF_Hand_1_Ca_BS"/>
</dbReference>
<dbReference type="Proteomes" id="UP000268094">
    <property type="component" value="Unassembled WGS sequence"/>
</dbReference>
<dbReference type="Pfam" id="PF00691">
    <property type="entry name" value="OmpA"/>
    <property type="match status" value="1"/>
</dbReference>
<organism evidence="9 10">
    <name type="scientific">Corallococcus terminator</name>
    <dbReference type="NCBI Taxonomy" id="2316733"/>
    <lineage>
        <taxon>Bacteria</taxon>
        <taxon>Pseudomonadati</taxon>
        <taxon>Myxococcota</taxon>
        <taxon>Myxococcia</taxon>
        <taxon>Myxococcales</taxon>
        <taxon>Cystobacterineae</taxon>
        <taxon>Myxococcaceae</taxon>
        <taxon>Corallococcus</taxon>
    </lineage>
</organism>
<dbReference type="GO" id="GO:0009279">
    <property type="term" value="C:cell outer membrane"/>
    <property type="evidence" value="ECO:0007669"/>
    <property type="project" value="UniProtKB-SubCell"/>
</dbReference>
<feature type="domain" description="OmpA-like" evidence="8">
    <location>
        <begin position="358"/>
        <end position="476"/>
    </location>
</feature>
<evidence type="ECO:0000313" key="10">
    <source>
        <dbReference type="Proteomes" id="UP000268094"/>
    </source>
</evidence>
<dbReference type="PROSITE" id="PS00018">
    <property type="entry name" value="EF_HAND_1"/>
    <property type="match status" value="1"/>
</dbReference>
<evidence type="ECO:0000256" key="3">
    <source>
        <dbReference type="ARBA" id="ARBA00023136"/>
    </source>
</evidence>
<dbReference type="InterPro" id="IPR036737">
    <property type="entry name" value="OmpA-like_sf"/>
</dbReference>
<evidence type="ECO:0000256" key="5">
    <source>
        <dbReference type="PROSITE-ProRule" id="PRU00473"/>
    </source>
</evidence>
<feature type="compositionally biased region" description="Basic and acidic residues" evidence="6">
    <location>
        <begin position="322"/>
        <end position="331"/>
    </location>
</feature>
<feature type="compositionally biased region" description="Basic and acidic residues" evidence="6">
    <location>
        <begin position="197"/>
        <end position="223"/>
    </location>
</feature>
<feature type="chain" id="PRO_5017483199" evidence="7">
    <location>
        <begin position="22"/>
        <end position="476"/>
    </location>
</feature>
<protein>
    <submittedName>
        <fullName evidence="9">OmpA family protein</fullName>
    </submittedName>
</protein>
<dbReference type="PANTHER" id="PTHR30329:SF21">
    <property type="entry name" value="LIPOPROTEIN YIAD-RELATED"/>
    <property type="match status" value="1"/>
</dbReference>
<dbReference type="OrthoDB" id="9805566at2"/>